<evidence type="ECO:0000256" key="1">
    <source>
        <dbReference type="SAM" id="MobiDB-lite"/>
    </source>
</evidence>
<protein>
    <submittedName>
        <fullName evidence="2">Uncharacterized protein</fullName>
    </submittedName>
</protein>
<organism evidence="2 3">
    <name type="scientific">Dryococelus australis</name>
    <dbReference type="NCBI Taxonomy" id="614101"/>
    <lineage>
        <taxon>Eukaryota</taxon>
        <taxon>Metazoa</taxon>
        <taxon>Ecdysozoa</taxon>
        <taxon>Arthropoda</taxon>
        <taxon>Hexapoda</taxon>
        <taxon>Insecta</taxon>
        <taxon>Pterygota</taxon>
        <taxon>Neoptera</taxon>
        <taxon>Polyneoptera</taxon>
        <taxon>Phasmatodea</taxon>
        <taxon>Verophasmatodea</taxon>
        <taxon>Anareolatae</taxon>
        <taxon>Phasmatidae</taxon>
        <taxon>Eurycanthinae</taxon>
        <taxon>Dryococelus</taxon>
    </lineage>
</organism>
<evidence type="ECO:0000313" key="3">
    <source>
        <dbReference type="Proteomes" id="UP001159363"/>
    </source>
</evidence>
<accession>A0ABQ9GYD8</accession>
<dbReference type="Proteomes" id="UP001159363">
    <property type="component" value="Chromosome 7"/>
</dbReference>
<keyword evidence="3" id="KW-1185">Reference proteome</keyword>
<proteinExistence type="predicted"/>
<reference evidence="2 3" key="1">
    <citation type="submission" date="2023-02" db="EMBL/GenBank/DDBJ databases">
        <title>LHISI_Scaffold_Assembly.</title>
        <authorList>
            <person name="Stuart O.P."/>
            <person name="Cleave R."/>
            <person name="Magrath M.J.L."/>
            <person name="Mikheyev A.S."/>
        </authorList>
    </citation>
    <scope>NUCLEOTIDE SEQUENCE [LARGE SCALE GENOMIC DNA]</scope>
    <source>
        <strain evidence="2">Daus_M_001</strain>
        <tissue evidence="2">Leg muscle</tissue>
    </source>
</reference>
<gene>
    <name evidence="2" type="ORF">PR048_021502</name>
</gene>
<feature type="region of interest" description="Disordered" evidence="1">
    <location>
        <begin position="13"/>
        <end position="52"/>
    </location>
</feature>
<dbReference type="EMBL" id="JARBHB010000008">
    <property type="protein sequence ID" value="KAJ8877050.1"/>
    <property type="molecule type" value="Genomic_DNA"/>
</dbReference>
<evidence type="ECO:0000313" key="2">
    <source>
        <dbReference type="EMBL" id="KAJ8877050.1"/>
    </source>
</evidence>
<name>A0ABQ9GYD8_9NEOP</name>
<sequence length="540" mass="59188">MYYLQCFFFLSESQDSESKRSSQVDSSSELSELCSSPEKAGPSKSVGQLQVKGTEPAELKKLDSLTSYKSENVVLQNDIISSEEDQDGDLGVSSHDPLLQVARDFMLENSSLTQEQILSVIKNQDIPDKSTEAKPEIISLVLQSENLIDKKRIDSENLGVTQKEILALIQAELVRCKELLESDSKGRLGEGTSTTEDDGMISFSKSETLKPDFSCLSAVAEINTNAKITEDLQTTKPVNATQDLQTITAVSTPQDLQAITNVNTTGDMQTITTIITTKGMQTDESFSPEKHISSCTEGGDNSLKARVFSPDKHISSCTEGGDNSLKNGHIEMVVKTNIPAEDVSSDVDTDNDFIEVTEEQVNHSVVSQKDACKQNSSISPVLKTAVTAGNDIFADVFSSADTKKLDEIVGKLKTPYQVASKKFDVGSCVSNAAIEETVTSNKSSLEKSFESDLQSRSVEKMCDLTDFSVEDIENKQYRVTVSTEDRIKNIPVTVNRNEEEVPVYKPAEKLNLQELQALQAMEKALKWCIAEDVQRLGHLG</sequence>
<comment type="caution">
    <text evidence="2">The sequence shown here is derived from an EMBL/GenBank/DDBJ whole genome shotgun (WGS) entry which is preliminary data.</text>
</comment>
<feature type="compositionally biased region" description="Low complexity" evidence="1">
    <location>
        <begin position="23"/>
        <end position="36"/>
    </location>
</feature>